<dbReference type="InterPro" id="IPR011993">
    <property type="entry name" value="PH-like_dom_sf"/>
</dbReference>
<dbReference type="InterPro" id="IPR036028">
    <property type="entry name" value="SH3-like_dom_sf"/>
</dbReference>
<dbReference type="PROSITE" id="PS50002">
    <property type="entry name" value="SH3"/>
    <property type="match status" value="1"/>
</dbReference>
<evidence type="ECO:0000256" key="1">
    <source>
        <dbReference type="ARBA" id="ARBA00001947"/>
    </source>
</evidence>
<protein>
    <recommendedName>
        <fullName evidence="18">Tyrosine-protein kinase</fullName>
        <ecNumber evidence="18">2.7.10.2</ecNumber>
    </recommendedName>
</protein>
<dbReference type="SMART" id="SM00326">
    <property type="entry name" value="SH3"/>
    <property type="match status" value="1"/>
</dbReference>
<dbReference type="SMART" id="SM00252">
    <property type="entry name" value="SH2"/>
    <property type="match status" value="1"/>
</dbReference>
<dbReference type="GO" id="GO:0008270">
    <property type="term" value="F:zinc ion binding"/>
    <property type="evidence" value="ECO:0007669"/>
    <property type="project" value="UniProtKB-KW"/>
</dbReference>
<evidence type="ECO:0000256" key="2">
    <source>
        <dbReference type="ARBA" id="ARBA00022443"/>
    </source>
</evidence>
<keyword evidence="12 18" id="KW-0829">Tyrosine-protein kinase</keyword>
<dbReference type="InterPro" id="IPR020635">
    <property type="entry name" value="Tyr_kinase_cat_dom"/>
</dbReference>
<feature type="region of interest" description="Disordered" evidence="19">
    <location>
        <begin position="149"/>
        <end position="187"/>
    </location>
</feature>
<evidence type="ECO:0000256" key="3">
    <source>
        <dbReference type="ARBA" id="ARBA00022553"/>
    </source>
</evidence>
<evidence type="ECO:0000256" key="19">
    <source>
        <dbReference type="SAM" id="MobiDB-lite"/>
    </source>
</evidence>
<keyword evidence="2 15" id="KW-0728">SH3 domain</keyword>
<dbReference type="EC" id="2.7.10.2" evidence="18"/>
<dbReference type="PROSITE" id="PS50001">
    <property type="entry name" value="SH2"/>
    <property type="match status" value="1"/>
</dbReference>
<dbReference type="Pfam" id="PF00169">
    <property type="entry name" value="PH"/>
    <property type="match status" value="1"/>
</dbReference>
<proteinExistence type="inferred from homology"/>
<evidence type="ECO:0000256" key="6">
    <source>
        <dbReference type="ARBA" id="ARBA00022741"/>
    </source>
</evidence>
<comment type="catalytic activity">
    <reaction evidence="13 18">
        <text>L-tyrosyl-[protein] + ATP = O-phospho-L-tyrosyl-[protein] + ADP + H(+)</text>
        <dbReference type="Rhea" id="RHEA:10596"/>
        <dbReference type="Rhea" id="RHEA-COMP:10136"/>
        <dbReference type="Rhea" id="RHEA-COMP:20101"/>
        <dbReference type="ChEBI" id="CHEBI:15378"/>
        <dbReference type="ChEBI" id="CHEBI:30616"/>
        <dbReference type="ChEBI" id="CHEBI:46858"/>
        <dbReference type="ChEBI" id="CHEBI:61978"/>
        <dbReference type="ChEBI" id="CHEBI:456216"/>
        <dbReference type="EC" id="2.7.10.2"/>
    </reaction>
</comment>
<gene>
    <name evidence="24" type="ORF">FSP39_000263</name>
</gene>
<dbReference type="Pfam" id="PF07714">
    <property type="entry name" value="PK_Tyr_Ser-Thr"/>
    <property type="match status" value="1"/>
</dbReference>
<keyword evidence="7 16" id="KW-0863">Zinc-finger</keyword>
<evidence type="ECO:0000259" key="20">
    <source>
        <dbReference type="PROSITE" id="PS50001"/>
    </source>
</evidence>
<dbReference type="InterPro" id="IPR050198">
    <property type="entry name" value="Non-receptor_tyrosine_kinases"/>
</dbReference>
<keyword evidence="25" id="KW-1185">Reference proteome</keyword>
<dbReference type="PROSITE" id="PS00109">
    <property type="entry name" value="PROTEIN_KINASE_TYR"/>
    <property type="match status" value="1"/>
</dbReference>
<feature type="domain" description="PH" evidence="22">
    <location>
        <begin position="4"/>
        <end position="114"/>
    </location>
</feature>
<keyword evidence="4 18" id="KW-0808">Transferase</keyword>
<dbReference type="EMBL" id="VSWD01000006">
    <property type="protein sequence ID" value="KAK3099157.1"/>
    <property type="molecule type" value="Genomic_DNA"/>
</dbReference>
<dbReference type="AlphaFoldDB" id="A0AA89C4K9"/>
<evidence type="ECO:0000256" key="16">
    <source>
        <dbReference type="PROSITE-ProRule" id="PRU00432"/>
    </source>
</evidence>
<dbReference type="FunFam" id="3.30.200.20:FF:000053">
    <property type="entry name" value="Tyrosine-protein kinase"/>
    <property type="match status" value="1"/>
</dbReference>
<feature type="binding site" evidence="17">
    <location>
        <position position="379"/>
    </location>
    <ligand>
        <name>ATP</name>
        <dbReference type="ChEBI" id="CHEBI:30616"/>
    </ligand>
</feature>
<evidence type="ECO:0000256" key="15">
    <source>
        <dbReference type="PROSITE-ProRule" id="PRU00192"/>
    </source>
</evidence>
<evidence type="ECO:0000313" key="25">
    <source>
        <dbReference type="Proteomes" id="UP001186944"/>
    </source>
</evidence>
<dbReference type="CDD" id="cd01238">
    <property type="entry name" value="PH_Btk"/>
    <property type="match status" value="1"/>
</dbReference>
<dbReference type="GO" id="GO:0035556">
    <property type="term" value="P:intracellular signal transduction"/>
    <property type="evidence" value="ECO:0007669"/>
    <property type="project" value="InterPro"/>
</dbReference>
<comment type="caution">
    <text evidence="24">The sequence shown here is derived from an EMBL/GenBank/DDBJ whole genome shotgun (WGS) entry which is preliminary data.</text>
</comment>
<sequence length="617" mass="70208">MAGGQEKCDFMMKRSQNKATFTKQNYKSRWFVLNREDLKYYDGSLEKRGKNVKGTIPLRKIKAVEAVENNVLDQKSNVFQVVYAEGSDYFTLYVVAQRNDQQQDWIDSIRDAATRADAVLMPKFHSGVWTKSLGKYSCCDQIDRNAPGCELTTPEKDNTQTRQPAGSQPSVRGALPPTPNERPTDKRGDKKIFVAVYDFSPSEEGDLELIQGEEYEVIDDSREHWWQAKNKKGWYYKNYSRERSEAVLREEGREGCFIVRESSAPGMYTLSLFTAENGGQIRHYHIKKTKEGYFYIAEKYVFPSIADLIHYHKHNSAGLATRLKSPPAKEGKSKPATAGFGSSKFEIDPREIDIGEQLGAGCFGTVHEGKWRGKKVAVKMMKENSMSDDGFIEEAKTMTQLNHNNLVQLYGIVTKKRPLVIVTELMQYGSLLSYLRRHKSRLLSKTATLLDMCIQVNNGMCYLEKRKFIHRDLAARNCLVGQSTVVKVADFGLARYVIDDEYTSSTGTKFPVKWAPPEVLSYTRFSSKSDVWAFGVLMWEIFTGGTMPYDKMKNVDVVDFVCHARQRLEKPAACPEKIYKVMLQTWMHEPDQRPSFANLLQTLGGLLEGGNYPFIGT</sequence>
<dbReference type="Gene3D" id="3.30.505.10">
    <property type="entry name" value="SH2 domain"/>
    <property type="match status" value="1"/>
</dbReference>
<feature type="domain" description="SH3" evidence="21">
    <location>
        <begin position="188"/>
        <end position="245"/>
    </location>
</feature>
<dbReference type="Proteomes" id="UP001186944">
    <property type="component" value="Unassembled WGS sequence"/>
</dbReference>
<dbReference type="SUPFAM" id="SSF50044">
    <property type="entry name" value="SH3-domain"/>
    <property type="match status" value="1"/>
</dbReference>
<evidence type="ECO:0000259" key="23">
    <source>
        <dbReference type="PROSITE" id="PS50011"/>
    </source>
</evidence>
<dbReference type="FunFam" id="1.10.510.10:FF:000052">
    <property type="entry name" value="Tyrosine-protein kinase"/>
    <property type="match status" value="1"/>
</dbReference>
<feature type="domain" description="SH2" evidence="20">
    <location>
        <begin position="234"/>
        <end position="327"/>
    </location>
</feature>
<dbReference type="InterPro" id="IPR000719">
    <property type="entry name" value="Prot_kinase_dom"/>
</dbReference>
<dbReference type="Pfam" id="PF00779">
    <property type="entry name" value="BTK"/>
    <property type="match status" value="1"/>
</dbReference>
<dbReference type="Gene3D" id="2.30.29.30">
    <property type="entry name" value="Pleckstrin-homology domain (PH domain)/Phosphotyrosine-binding domain (PTB)"/>
    <property type="match status" value="1"/>
</dbReference>
<evidence type="ECO:0000256" key="18">
    <source>
        <dbReference type="RuleBase" id="RU362096"/>
    </source>
</evidence>
<accession>A0AA89C4K9</accession>
<dbReference type="GO" id="GO:0004715">
    <property type="term" value="F:non-membrane spanning protein tyrosine kinase activity"/>
    <property type="evidence" value="ECO:0007669"/>
    <property type="project" value="UniProtKB-EC"/>
</dbReference>
<dbReference type="InterPro" id="IPR036860">
    <property type="entry name" value="SH2_dom_sf"/>
</dbReference>
<keyword evidence="9" id="KW-0862">Zinc</keyword>
<keyword evidence="6 17" id="KW-0547">Nucleotide-binding</keyword>
<keyword evidence="11 14" id="KW-0727">SH2 domain</keyword>
<keyword evidence="10 17" id="KW-0067">ATP-binding</keyword>
<evidence type="ECO:0000256" key="4">
    <source>
        <dbReference type="ARBA" id="ARBA00022679"/>
    </source>
</evidence>
<evidence type="ECO:0000256" key="7">
    <source>
        <dbReference type="ARBA" id="ARBA00022771"/>
    </source>
</evidence>
<evidence type="ECO:0000259" key="22">
    <source>
        <dbReference type="PROSITE" id="PS50003"/>
    </source>
</evidence>
<evidence type="ECO:0000256" key="12">
    <source>
        <dbReference type="ARBA" id="ARBA00023137"/>
    </source>
</evidence>
<dbReference type="PROSITE" id="PS51113">
    <property type="entry name" value="ZF_BTK"/>
    <property type="match status" value="1"/>
</dbReference>
<dbReference type="SMART" id="SM00107">
    <property type="entry name" value="BTK"/>
    <property type="match status" value="1"/>
</dbReference>
<dbReference type="Pfam" id="PF00017">
    <property type="entry name" value="SH2"/>
    <property type="match status" value="1"/>
</dbReference>
<feature type="compositionally biased region" description="Polar residues" evidence="19">
    <location>
        <begin position="160"/>
        <end position="170"/>
    </location>
</feature>
<feature type="domain" description="Protein kinase" evidence="23">
    <location>
        <begin position="352"/>
        <end position="615"/>
    </location>
</feature>
<dbReference type="SUPFAM" id="SSF56112">
    <property type="entry name" value="Protein kinase-like (PK-like)"/>
    <property type="match status" value="1"/>
</dbReference>
<dbReference type="InterPro" id="IPR001245">
    <property type="entry name" value="Ser-Thr/Tyr_kinase_cat_dom"/>
</dbReference>
<reference evidence="24" key="1">
    <citation type="submission" date="2019-08" db="EMBL/GenBank/DDBJ databases">
        <title>The improved chromosome-level genome for the pearl oyster Pinctada fucata martensii using PacBio sequencing and Hi-C.</title>
        <authorList>
            <person name="Zheng Z."/>
        </authorList>
    </citation>
    <scope>NUCLEOTIDE SEQUENCE</scope>
    <source>
        <strain evidence="24">ZZ-2019</strain>
        <tissue evidence="24">Adductor muscle</tissue>
    </source>
</reference>
<keyword evidence="3" id="KW-0597">Phosphoprotein</keyword>
<name>A0AA89C4K9_PINIB</name>
<evidence type="ECO:0000256" key="5">
    <source>
        <dbReference type="ARBA" id="ARBA00022723"/>
    </source>
</evidence>
<dbReference type="SMART" id="SM00233">
    <property type="entry name" value="PH"/>
    <property type="match status" value="1"/>
</dbReference>
<evidence type="ECO:0000256" key="10">
    <source>
        <dbReference type="ARBA" id="ARBA00022840"/>
    </source>
</evidence>
<dbReference type="InterPro" id="IPR001562">
    <property type="entry name" value="Znf_Btk_motif"/>
</dbReference>
<dbReference type="InterPro" id="IPR001849">
    <property type="entry name" value="PH_domain"/>
</dbReference>
<dbReference type="SMART" id="SM00219">
    <property type="entry name" value="TyrKc"/>
    <property type="match status" value="1"/>
</dbReference>
<keyword evidence="8 18" id="KW-0418">Kinase</keyword>
<dbReference type="Gene3D" id="2.30.30.40">
    <property type="entry name" value="SH3 Domains"/>
    <property type="match status" value="1"/>
</dbReference>
<evidence type="ECO:0000256" key="11">
    <source>
        <dbReference type="ARBA" id="ARBA00022999"/>
    </source>
</evidence>
<dbReference type="PRINTS" id="PR00401">
    <property type="entry name" value="SH2DOMAIN"/>
</dbReference>
<dbReference type="PRINTS" id="PR00109">
    <property type="entry name" value="TYRKINASE"/>
</dbReference>
<dbReference type="InterPro" id="IPR017441">
    <property type="entry name" value="Protein_kinase_ATP_BS"/>
</dbReference>
<dbReference type="PROSITE" id="PS00107">
    <property type="entry name" value="PROTEIN_KINASE_ATP"/>
    <property type="match status" value="1"/>
</dbReference>
<comment type="cofactor">
    <cofactor evidence="1">
        <name>Zn(2+)</name>
        <dbReference type="ChEBI" id="CHEBI:29105"/>
    </cofactor>
</comment>
<dbReference type="InterPro" id="IPR000980">
    <property type="entry name" value="SH2"/>
</dbReference>
<dbReference type="PANTHER" id="PTHR24418">
    <property type="entry name" value="TYROSINE-PROTEIN KINASE"/>
    <property type="match status" value="1"/>
</dbReference>
<evidence type="ECO:0000313" key="24">
    <source>
        <dbReference type="EMBL" id="KAK3099157.1"/>
    </source>
</evidence>
<dbReference type="InterPro" id="IPR008266">
    <property type="entry name" value="Tyr_kinase_AS"/>
</dbReference>
<dbReference type="InterPro" id="IPR001452">
    <property type="entry name" value="SH3_domain"/>
</dbReference>
<evidence type="ECO:0000256" key="13">
    <source>
        <dbReference type="ARBA" id="ARBA00051245"/>
    </source>
</evidence>
<keyword evidence="5" id="KW-0479">Metal-binding</keyword>
<comment type="similarity">
    <text evidence="18">Belongs to the protein kinase superfamily. Tyr protein kinase family.</text>
</comment>
<dbReference type="InterPro" id="IPR011009">
    <property type="entry name" value="Kinase-like_dom_sf"/>
</dbReference>
<dbReference type="Pfam" id="PF00018">
    <property type="entry name" value="SH3_1"/>
    <property type="match status" value="1"/>
</dbReference>
<evidence type="ECO:0000256" key="9">
    <source>
        <dbReference type="ARBA" id="ARBA00022833"/>
    </source>
</evidence>
<evidence type="ECO:0000259" key="21">
    <source>
        <dbReference type="PROSITE" id="PS50002"/>
    </source>
</evidence>
<dbReference type="GO" id="GO:0005524">
    <property type="term" value="F:ATP binding"/>
    <property type="evidence" value="ECO:0007669"/>
    <property type="project" value="UniProtKB-UniRule"/>
</dbReference>
<dbReference type="PROSITE" id="PS50003">
    <property type="entry name" value="PH_DOMAIN"/>
    <property type="match status" value="1"/>
</dbReference>
<organism evidence="24 25">
    <name type="scientific">Pinctada imbricata</name>
    <name type="common">Atlantic pearl-oyster</name>
    <name type="synonym">Pinctada martensii</name>
    <dbReference type="NCBI Taxonomy" id="66713"/>
    <lineage>
        <taxon>Eukaryota</taxon>
        <taxon>Metazoa</taxon>
        <taxon>Spiralia</taxon>
        <taxon>Lophotrochozoa</taxon>
        <taxon>Mollusca</taxon>
        <taxon>Bivalvia</taxon>
        <taxon>Autobranchia</taxon>
        <taxon>Pteriomorphia</taxon>
        <taxon>Pterioida</taxon>
        <taxon>Pterioidea</taxon>
        <taxon>Pteriidae</taxon>
        <taxon>Pinctada</taxon>
    </lineage>
</organism>
<dbReference type="GO" id="GO:0005737">
    <property type="term" value="C:cytoplasm"/>
    <property type="evidence" value="ECO:0007669"/>
    <property type="project" value="UniProtKB-ARBA"/>
</dbReference>
<dbReference type="SUPFAM" id="SSF50729">
    <property type="entry name" value="PH domain-like"/>
    <property type="match status" value="1"/>
</dbReference>
<dbReference type="Gene3D" id="1.10.510.10">
    <property type="entry name" value="Transferase(Phosphotransferase) domain 1"/>
    <property type="match status" value="1"/>
</dbReference>
<evidence type="ECO:0000256" key="17">
    <source>
        <dbReference type="PROSITE-ProRule" id="PRU10141"/>
    </source>
</evidence>
<evidence type="ECO:0000256" key="14">
    <source>
        <dbReference type="PROSITE-ProRule" id="PRU00191"/>
    </source>
</evidence>
<dbReference type="PROSITE" id="PS50011">
    <property type="entry name" value="PROTEIN_KINASE_DOM"/>
    <property type="match status" value="1"/>
</dbReference>
<evidence type="ECO:0000256" key="8">
    <source>
        <dbReference type="ARBA" id="ARBA00022777"/>
    </source>
</evidence>
<dbReference type="SUPFAM" id="SSF55550">
    <property type="entry name" value="SH2 domain"/>
    <property type="match status" value="1"/>
</dbReference>